<keyword evidence="2" id="KW-0238">DNA-binding</keyword>
<dbReference type="SUPFAM" id="SSF47413">
    <property type="entry name" value="lambda repressor-like DNA-binding domains"/>
    <property type="match status" value="1"/>
</dbReference>
<organism evidence="5 6">
    <name type="scientific">Cellulomonas phragmiteti</name>
    <dbReference type="NCBI Taxonomy" id="478780"/>
    <lineage>
        <taxon>Bacteria</taxon>
        <taxon>Bacillati</taxon>
        <taxon>Actinomycetota</taxon>
        <taxon>Actinomycetes</taxon>
        <taxon>Micrococcales</taxon>
        <taxon>Cellulomonadaceae</taxon>
        <taxon>Cellulomonas</taxon>
    </lineage>
</organism>
<dbReference type="InterPro" id="IPR000843">
    <property type="entry name" value="HTH_LacI"/>
</dbReference>
<evidence type="ECO:0000256" key="1">
    <source>
        <dbReference type="ARBA" id="ARBA00023015"/>
    </source>
</evidence>
<comment type="caution">
    <text evidence="5">The sequence shown here is derived from an EMBL/GenBank/DDBJ whole genome shotgun (WGS) entry which is preliminary data.</text>
</comment>
<dbReference type="Gene3D" id="3.40.50.2300">
    <property type="match status" value="2"/>
</dbReference>
<sequence>MNDVAALAGVSHQTVSRVLNEHPSVRPATRERVLEAIATLGYRPNLAARALVTRRTGTLGVITPASALFGPTSTLVAFEQAARDAGFYVSVATLRAFQGDEVVAAVEHFLAQGVDGVVVVAPRSGTVDAVGGVHVPVPVVLVSSGREGLDLPTVSVDQVAGGRLATEHLLTSGRRTVVHVAGPQEWYDARDRLRGWREALEAAGVPVPEHRAGGWSAADGYQVGTELVRTGVPEAIFAANDQLALGLLAAFGQAGVRVPQDVAVVGFDDEPGTAFYAPPLTTVRQGFDELGRRAVQSVVDALAGGAPAHHAIAPELVVRRSSGAAQGPPTG</sequence>
<dbReference type="InterPro" id="IPR028082">
    <property type="entry name" value="Peripla_BP_I"/>
</dbReference>
<evidence type="ECO:0000256" key="3">
    <source>
        <dbReference type="ARBA" id="ARBA00023163"/>
    </source>
</evidence>
<accession>A0ABQ4DMH6</accession>
<dbReference type="PANTHER" id="PTHR30146">
    <property type="entry name" value="LACI-RELATED TRANSCRIPTIONAL REPRESSOR"/>
    <property type="match status" value="1"/>
</dbReference>
<feature type="domain" description="HTH lacI-type" evidence="4">
    <location>
        <begin position="1"/>
        <end position="53"/>
    </location>
</feature>
<dbReference type="CDD" id="cd01392">
    <property type="entry name" value="HTH_LacI"/>
    <property type="match status" value="1"/>
</dbReference>
<dbReference type="InterPro" id="IPR010982">
    <property type="entry name" value="Lambda_DNA-bd_dom_sf"/>
</dbReference>
<evidence type="ECO:0000259" key="4">
    <source>
        <dbReference type="PROSITE" id="PS50932"/>
    </source>
</evidence>
<dbReference type="SUPFAM" id="SSF53822">
    <property type="entry name" value="Periplasmic binding protein-like I"/>
    <property type="match status" value="1"/>
</dbReference>
<dbReference type="Pfam" id="PF13377">
    <property type="entry name" value="Peripla_BP_3"/>
    <property type="match status" value="1"/>
</dbReference>
<keyword evidence="6" id="KW-1185">Reference proteome</keyword>
<dbReference type="CDD" id="cd01574">
    <property type="entry name" value="PBP1_LacI"/>
    <property type="match status" value="1"/>
</dbReference>
<reference evidence="5 6" key="1">
    <citation type="submission" date="2021-01" db="EMBL/GenBank/DDBJ databases">
        <title>Whole genome shotgun sequence of Cellulomonas phragmiteti NBRC 110785.</title>
        <authorList>
            <person name="Komaki H."/>
            <person name="Tamura T."/>
        </authorList>
    </citation>
    <scope>NUCLEOTIDE SEQUENCE [LARGE SCALE GENOMIC DNA]</scope>
    <source>
        <strain evidence="5 6">NBRC 110785</strain>
    </source>
</reference>
<protein>
    <submittedName>
        <fullName evidence="5">LacI family transcriptional regulator</fullName>
    </submittedName>
</protein>
<dbReference type="PROSITE" id="PS50932">
    <property type="entry name" value="HTH_LACI_2"/>
    <property type="match status" value="1"/>
</dbReference>
<dbReference type="Pfam" id="PF00356">
    <property type="entry name" value="LacI"/>
    <property type="match status" value="1"/>
</dbReference>
<name>A0ABQ4DMH6_9CELL</name>
<dbReference type="SMART" id="SM00354">
    <property type="entry name" value="HTH_LACI"/>
    <property type="match status" value="1"/>
</dbReference>
<keyword evidence="3" id="KW-0804">Transcription</keyword>
<gene>
    <name evidence="5" type="ORF">Cph01nite_23020</name>
</gene>
<dbReference type="Proteomes" id="UP000614741">
    <property type="component" value="Unassembled WGS sequence"/>
</dbReference>
<dbReference type="InterPro" id="IPR046335">
    <property type="entry name" value="LacI/GalR-like_sensor"/>
</dbReference>
<dbReference type="PROSITE" id="PS00356">
    <property type="entry name" value="HTH_LACI_1"/>
    <property type="match status" value="1"/>
</dbReference>
<dbReference type="RefSeq" id="WP_203674306.1">
    <property type="nucleotide sequence ID" value="NZ_BONP01000012.1"/>
</dbReference>
<dbReference type="Gene3D" id="1.10.260.40">
    <property type="entry name" value="lambda repressor-like DNA-binding domains"/>
    <property type="match status" value="1"/>
</dbReference>
<evidence type="ECO:0000256" key="2">
    <source>
        <dbReference type="ARBA" id="ARBA00023125"/>
    </source>
</evidence>
<dbReference type="PANTHER" id="PTHR30146:SF109">
    <property type="entry name" value="HTH-TYPE TRANSCRIPTIONAL REGULATOR GALS"/>
    <property type="match status" value="1"/>
</dbReference>
<dbReference type="EMBL" id="BONP01000012">
    <property type="protein sequence ID" value="GIG40540.1"/>
    <property type="molecule type" value="Genomic_DNA"/>
</dbReference>
<keyword evidence="1" id="KW-0805">Transcription regulation</keyword>
<evidence type="ECO:0000313" key="5">
    <source>
        <dbReference type="EMBL" id="GIG40540.1"/>
    </source>
</evidence>
<evidence type="ECO:0000313" key="6">
    <source>
        <dbReference type="Proteomes" id="UP000614741"/>
    </source>
</evidence>
<proteinExistence type="predicted"/>